<sequence precursor="true">MLARLLYGGGLALVAAQLFAQGHHCGPGCSGSGSGNYYQQAPHAADIAPLPSDFGAGYSHDYHSGALIDPRMMRPPVDAYSQSQRSRSPRSFRSPAAGYQSPVQGHLGHHDHWGEGDLHRRRPGGRHAATARPQGNDAPSGASQFPPRNFTSPPMQSPSNEDMRPMPQPSWTPPSSVFRELNPAPETLQQPWSSQRPATSLDRPIQAWNI</sequence>
<protein>
    <submittedName>
        <fullName evidence="3">Uncharacterized protein</fullName>
    </submittedName>
</protein>
<feature type="chain" id="PRO_5022667641" evidence="2">
    <location>
        <begin position="21"/>
        <end position="210"/>
    </location>
</feature>
<feature type="compositionally biased region" description="Polar residues" evidence="1">
    <location>
        <begin position="187"/>
        <end position="198"/>
    </location>
</feature>
<keyword evidence="4" id="KW-1185">Reference proteome</keyword>
<accession>A0A5C6BXX4</accession>
<evidence type="ECO:0000313" key="3">
    <source>
        <dbReference type="EMBL" id="TWU17190.1"/>
    </source>
</evidence>
<name>A0A5C6BXX4_9BACT</name>
<dbReference type="RefSeq" id="WP_146597283.1">
    <property type="nucleotide sequence ID" value="NZ_SJPT01000014.1"/>
</dbReference>
<evidence type="ECO:0000256" key="2">
    <source>
        <dbReference type="SAM" id="SignalP"/>
    </source>
</evidence>
<feature type="region of interest" description="Disordered" evidence="1">
    <location>
        <begin position="67"/>
        <end position="210"/>
    </location>
</feature>
<comment type="caution">
    <text evidence="3">The sequence shown here is derived from an EMBL/GenBank/DDBJ whole genome shotgun (WGS) entry which is preliminary data.</text>
</comment>
<dbReference type="EMBL" id="SJPT01000014">
    <property type="protein sequence ID" value="TWU17190.1"/>
    <property type="molecule type" value="Genomic_DNA"/>
</dbReference>
<reference evidence="3 4" key="1">
    <citation type="submission" date="2019-02" db="EMBL/GenBank/DDBJ databases">
        <title>Deep-cultivation of Planctomycetes and their phenomic and genomic characterization uncovers novel biology.</title>
        <authorList>
            <person name="Wiegand S."/>
            <person name="Jogler M."/>
            <person name="Boedeker C."/>
            <person name="Pinto D."/>
            <person name="Vollmers J."/>
            <person name="Rivas-Marin E."/>
            <person name="Kohn T."/>
            <person name="Peeters S.H."/>
            <person name="Heuer A."/>
            <person name="Rast P."/>
            <person name="Oberbeckmann S."/>
            <person name="Bunk B."/>
            <person name="Jeske O."/>
            <person name="Meyerdierks A."/>
            <person name="Storesund J.E."/>
            <person name="Kallscheuer N."/>
            <person name="Luecker S."/>
            <person name="Lage O.M."/>
            <person name="Pohl T."/>
            <person name="Merkel B.J."/>
            <person name="Hornburger P."/>
            <person name="Mueller R.-W."/>
            <person name="Bruemmer F."/>
            <person name="Labrenz M."/>
            <person name="Spormann A.M."/>
            <person name="Op Den Camp H."/>
            <person name="Overmann J."/>
            <person name="Amann R."/>
            <person name="Jetten M.S.M."/>
            <person name="Mascher T."/>
            <person name="Medema M.H."/>
            <person name="Devos D.P."/>
            <person name="Kaster A.-K."/>
            <person name="Ovreas L."/>
            <person name="Rohde M."/>
            <person name="Galperin M.Y."/>
            <person name="Jogler C."/>
        </authorList>
    </citation>
    <scope>NUCLEOTIDE SEQUENCE [LARGE SCALE GENOMIC DNA]</scope>
    <source>
        <strain evidence="3 4">Pla52o</strain>
    </source>
</reference>
<feature type="compositionally biased region" description="Basic and acidic residues" evidence="1">
    <location>
        <begin position="108"/>
        <end position="118"/>
    </location>
</feature>
<keyword evidence="2" id="KW-0732">Signal</keyword>
<feature type="compositionally biased region" description="Low complexity" evidence="1">
    <location>
        <begin position="81"/>
        <end position="95"/>
    </location>
</feature>
<feature type="signal peptide" evidence="2">
    <location>
        <begin position="1"/>
        <end position="20"/>
    </location>
</feature>
<gene>
    <name evidence="3" type="ORF">Pla52o_53650</name>
</gene>
<proteinExistence type="predicted"/>
<evidence type="ECO:0000313" key="4">
    <source>
        <dbReference type="Proteomes" id="UP000316304"/>
    </source>
</evidence>
<feature type="compositionally biased region" description="Polar residues" evidence="1">
    <location>
        <begin position="149"/>
        <end position="160"/>
    </location>
</feature>
<dbReference type="AlphaFoldDB" id="A0A5C6BXX4"/>
<organism evidence="3 4">
    <name type="scientific">Novipirellula galeiformis</name>
    <dbReference type="NCBI Taxonomy" id="2528004"/>
    <lineage>
        <taxon>Bacteria</taxon>
        <taxon>Pseudomonadati</taxon>
        <taxon>Planctomycetota</taxon>
        <taxon>Planctomycetia</taxon>
        <taxon>Pirellulales</taxon>
        <taxon>Pirellulaceae</taxon>
        <taxon>Novipirellula</taxon>
    </lineage>
</organism>
<dbReference type="Proteomes" id="UP000316304">
    <property type="component" value="Unassembled WGS sequence"/>
</dbReference>
<evidence type="ECO:0000256" key="1">
    <source>
        <dbReference type="SAM" id="MobiDB-lite"/>
    </source>
</evidence>